<evidence type="ECO:0000313" key="1">
    <source>
        <dbReference type="EMBL" id="MFC5652435.1"/>
    </source>
</evidence>
<gene>
    <name evidence="1" type="ORF">ACFPYJ_25630</name>
</gene>
<dbReference type="EMBL" id="JBHSOW010000096">
    <property type="protein sequence ID" value="MFC5652435.1"/>
    <property type="molecule type" value="Genomic_DNA"/>
</dbReference>
<proteinExistence type="predicted"/>
<sequence length="65" mass="7616">MLSNDKFIGFKVSFKIGRFHVKAYMEKDYYEAWKFDRDTSIKDVVVEEVEIPLSYFGAPQSDLEG</sequence>
<comment type="caution">
    <text evidence="1">The sequence shown here is derived from an EMBL/GenBank/DDBJ whole genome shotgun (WGS) entry which is preliminary data.</text>
</comment>
<protein>
    <submittedName>
        <fullName evidence="1">Uncharacterized protein</fullName>
    </submittedName>
</protein>
<evidence type="ECO:0000313" key="2">
    <source>
        <dbReference type="Proteomes" id="UP001596047"/>
    </source>
</evidence>
<organism evidence="1 2">
    <name type="scientific">Paenibacillus solisilvae</name>
    <dbReference type="NCBI Taxonomy" id="2486751"/>
    <lineage>
        <taxon>Bacteria</taxon>
        <taxon>Bacillati</taxon>
        <taxon>Bacillota</taxon>
        <taxon>Bacilli</taxon>
        <taxon>Bacillales</taxon>
        <taxon>Paenibacillaceae</taxon>
        <taxon>Paenibacillus</taxon>
    </lineage>
</organism>
<accession>A0ABW0W7W1</accession>
<dbReference type="RefSeq" id="WP_379191071.1">
    <property type="nucleotide sequence ID" value="NZ_JBHSOW010000096.1"/>
</dbReference>
<dbReference type="Proteomes" id="UP001596047">
    <property type="component" value="Unassembled WGS sequence"/>
</dbReference>
<keyword evidence="2" id="KW-1185">Reference proteome</keyword>
<name>A0ABW0W7W1_9BACL</name>
<reference evidence="2" key="1">
    <citation type="journal article" date="2019" name="Int. J. Syst. Evol. Microbiol.">
        <title>The Global Catalogue of Microorganisms (GCM) 10K type strain sequencing project: providing services to taxonomists for standard genome sequencing and annotation.</title>
        <authorList>
            <consortium name="The Broad Institute Genomics Platform"/>
            <consortium name="The Broad Institute Genome Sequencing Center for Infectious Disease"/>
            <person name="Wu L."/>
            <person name="Ma J."/>
        </authorList>
    </citation>
    <scope>NUCLEOTIDE SEQUENCE [LARGE SCALE GENOMIC DNA]</scope>
    <source>
        <strain evidence="2">CGMCC 1.3240</strain>
    </source>
</reference>